<dbReference type="Proteomes" id="UP000604475">
    <property type="component" value="Unassembled WGS sequence"/>
</dbReference>
<accession>A0A937UR91</accession>
<dbReference type="RefSeq" id="WP_203031761.1">
    <property type="nucleotide sequence ID" value="NZ_JAEACQ010000203.1"/>
</dbReference>
<evidence type="ECO:0000313" key="2">
    <source>
        <dbReference type="Proteomes" id="UP000604475"/>
    </source>
</evidence>
<proteinExistence type="predicted"/>
<protein>
    <submittedName>
        <fullName evidence="1">Uncharacterized protein</fullName>
    </submittedName>
</protein>
<keyword evidence="2" id="KW-1185">Reference proteome</keyword>
<organism evidence="1 2">
    <name type="scientific">Frankia nepalensis</name>
    <dbReference type="NCBI Taxonomy" id="1836974"/>
    <lineage>
        <taxon>Bacteria</taxon>
        <taxon>Bacillati</taxon>
        <taxon>Actinomycetota</taxon>
        <taxon>Actinomycetes</taxon>
        <taxon>Frankiales</taxon>
        <taxon>Frankiaceae</taxon>
        <taxon>Frankia</taxon>
    </lineage>
</organism>
<sequence length="87" mass="9190">AEAIGASREHSQLAAISAVMTAANQVIGDAQSRLAGADGVLPATERDLATAWLEIASIRIDQARMLLNHAHKPARQLPRALTERPAS</sequence>
<gene>
    <name evidence="1" type="ORF">I7412_17980</name>
</gene>
<dbReference type="AlphaFoldDB" id="A0A937UR91"/>
<feature type="non-terminal residue" evidence="1">
    <location>
        <position position="1"/>
    </location>
</feature>
<name>A0A937UR91_9ACTN</name>
<evidence type="ECO:0000313" key="1">
    <source>
        <dbReference type="EMBL" id="MBL7629010.1"/>
    </source>
</evidence>
<comment type="caution">
    <text evidence="1">The sequence shown here is derived from an EMBL/GenBank/DDBJ whole genome shotgun (WGS) entry which is preliminary data.</text>
</comment>
<reference evidence="1" key="1">
    <citation type="submission" date="2020-12" db="EMBL/GenBank/DDBJ databases">
        <title>Genomic characterization of non-nitrogen-fixing Frankia strains.</title>
        <authorList>
            <person name="Carlos-Shanley C."/>
            <person name="Guerra T."/>
            <person name="Hahn D."/>
        </authorList>
    </citation>
    <scope>NUCLEOTIDE SEQUENCE</scope>
    <source>
        <strain evidence="1">CN6</strain>
    </source>
</reference>
<dbReference type="EMBL" id="JAEACQ010000203">
    <property type="protein sequence ID" value="MBL7629010.1"/>
    <property type="molecule type" value="Genomic_DNA"/>
</dbReference>